<proteinExistence type="predicted"/>
<evidence type="ECO:0000313" key="2">
    <source>
        <dbReference type="EMBL" id="RLV86666.1"/>
    </source>
</evidence>
<protein>
    <submittedName>
        <fullName evidence="2">Uncharacterized protein</fullName>
    </submittedName>
</protein>
<evidence type="ECO:0000256" key="1">
    <source>
        <dbReference type="SAM" id="MobiDB-lite"/>
    </source>
</evidence>
<name>A0A3L8RU91_CHLGU</name>
<reference evidence="2 3" key="1">
    <citation type="journal article" date="2018" name="Proc. R. Soc. B">
        <title>A non-coding region near Follistatin controls head colour polymorphism in the Gouldian finch.</title>
        <authorList>
            <person name="Toomey M.B."/>
            <person name="Marques C.I."/>
            <person name="Andrade P."/>
            <person name="Araujo P.M."/>
            <person name="Sabatino S."/>
            <person name="Gazda M.A."/>
            <person name="Afonso S."/>
            <person name="Lopes R.J."/>
            <person name="Corbo J.C."/>
            <person name="Carneiro M."/>
        </authorList>
    </citation>
    <scope>NUCLEOTIDE SEQUENCE [LARGE SCALE GENOMIC DNA]</scope>
    <source>
        <strain evidence="2">Red01</strain>
        <tissue evidence="2">Muscle</tissue>
    </source>
</reference>
<feature type="compositionally biased region" description="Low complexity" evidence="1">
    <location>
        <begin position="31"/>
        <end position="46"/>
    </location>
</feature>
<dbReference type="Proteomes" id="UP000276834">
    <property type="component" value="Unassembled WGS sequence"/>
</dbReference>
<dbReference type="EMBL" id="QUSF01000211">
    <property type="protein sequence ID" value="RLV86666.1"/>
    <property type="molecule type" value="Genomic_DNA"/>
</dbReference>
<comment type="caution">
    <text evidence="2">The sequence shown here is derived from an EMBL/GenBank/DDBJ whole genome shotgun (WGS) entry which is preliminary data.</text>
</comment>
<keyword evidence="3" id="KW-1185">Reference proteome</keyword>
<accession>A0A3L8RU91</accession>
<gene>
    <name evidence="2" type="ORF">DV515_00015814</name>
</gene>
<feature type="region of interest" description="Disordered" evidence="1">
    <location>
        <begin position="24"/>
        <end position="46"/>
    </location>
</feature>
<evidence type="ECO:0000313" key="3">
    <source>
        <dbReference type="Proteomes" id="UP000276834"/>
    </source>
</evidence>
<organism evidence="2 3">
    <name type="scientific">Chloebia gouldiae</name>
    <name type="common">Gouldian finch</name>
    <name type="synonym">Erythrura gouldiae</name>
    <dbReference type="NCBI Taxonomy" id="44316"/>
    <lineage>
        <taxon>Eukaryota</taxon>
        <taxon>Metazoa</taxon>
        <taxon>Chordata</taxon>
        <taxon>Craniata</taxon>
        <taxon>Vertebrata</taxon>
        <taxon>Euteleostomi</taxon>
        <taxon>Archelosauria</taxon>
        <taxon>Archosauria</taxon>
        <taxon>Dinosauria</taxon>
        <taxon>Saurischia</taxon>
        <taxon>Theropoda</taxon>
        <taxon>Coelurosauria</taxon>
        <taxon>Aves</taxon>
        <taxon>Neognathae</taxon>
        <taxon>Neoaves</taxon>
        <taxon>Telluraves</taxon>
        <taxon>Australaves</taxon>
        <taxon>Passeriformes</taxon>
        <taxon>Passeroidea</taxon>
        <taxon>Passeridae</taxon>
        <taxon>Chloebia</taxon>
    </lineage>
</organism>
<dbReference type="AlphaFoldDB" id="A0A3L8RU91"/>
<sequence>MPFMALPRPKKGVSCSGVPGLRRAAAVTPKGRAPSPSPRAGPRLRAAEPRACLRAAEPRAAALRGVDKGRWNTGTPSDTIIVGNCGEYLGSVVASKFSSKSLASRDMDELGK</sequence>